<dbReference type="Proteomes" id="UP001283361">
    <property type="component" value="Unassembled WGS sequence"/>
</dbReference>
<feature type="transmembrane region" description="Helical" evidence="9">
    <location>
        <begin position="103"/>
        <end position="128"/>
    </location>
</feature>
<keyword evidence="2" id="KW-1003">Cell membrane</keyword>
<evidence type="ECO:0000256" key="1">
    <source>
        <dbReference type="ARBA" id="ARBA00004651"/>
    </source>
</evidence>
<evidence type="ECO:0000256" key="3">
    <source>
        <dbReference type="ARBA" id="ARBA00022692"/>
    </source>
</evidence>
<evidence type="ECO:0000256" key="7">
    <source>
        <dbReference type="ARBA" id="ARBA00023170"/>
    </source>
</evidence>
<keyword evidence="6 9" id="KW-0472">Membrane</keyword>
<keyword evidence="4 9" id="KW-1133">Transmembrane helix</keyword>
<keyword evidence="8" id="KW-0807">Transducer</keyword>
<evidence type="ECO:0000256" key="6">
    <source>
        <dbReference type="ARBA" id="ARBA00023136"/>
    </source>
</evidence>
<evidence type="ECO:0000313" key="11">
    <source>
        <dbReference type="EMBL" id="KAK3795071.1"/>
    </source>
</evidence>
<dbReference type="SUPFAM" id="SSF81321">
    <property type="entry name" value="Family A G protein-coupled receptor-like"/>
    <property type="match status" value="1"/>
</dbReference>
<dbReference type="AlphaFoldDB" id="A0AAE1AXI9"/>
<dbReference type="EMBL" id="JAWDGP010001078">
    <property type="protein sequence ID" value="KAK3795071.1"/>
    <property type="molecule type" value="Genomic_DNA"/>
</dbReference>
<dbReference type="Gene3D" id="1.20.1070.10">
    <property type="entry name" value="Rhodopsin 7-helix transmembrane proteins"/>
    <property type="match status" value="1"/>
</dbReference>
<comment type="caution">
    <text evidence="11">The sequence shown here is derived from an EMBL/GenBank/DDBJ whole genome shotgun (WGS) entry which is preliminary data.</text>
</comment>
<feature type="transmembrane region" description="Helical" evidence="9">
    <location>
        <begin position="309"/>
        <end position="329"/>
    </location>
</feature>
<feature type="domain" description="G-protein coupled receptors family 1 profile" evidence="10">
    <location>
        <begin position="82"/>
        <end position="333"/>
    </location>
</feature>
<dbReference type="InterPro" id="IPR000276">
    <property type="entry name" value="GPCR_Rhodpsn"/>
</dbReference>
<proteinExistence type="predicted"/>
<evidence type="ECO:0000256" key="9">
    <source>
        <dbReference type="SAM" id="Phobius"/>
    </source>
</evidence>
<dbReference type="PRINTS" id="PR00237">
    <property type="entry name" value="GPCRRHODOPSN"/>
</dbReference>
<evidence type="ECO:0000259" key="10">
    <source>
        <dbReference type="PROSITE" id="PS50262"/>
    </source>
</evidence>
<dbReference type="PROSITE" id="PS50262">
    <property type="entry name" value="G_PROTEIN_RECEP_F1_2"/>
    <property type="match status" value="1"/>
</dbReference>
<keyword evidence="12" id="KW-1185">Reference proteome</keyword>
<name>A0AAE1AXI9_9GAST</name>
<feature type="transmembrane region" description="Helical" evidence="9">
    <location>
        <begin position="188"/>
        <end position="216"/>
    </location>
</feature>
<evidence type="ECO:0000313" key="12">
    <source>
        <dbReference type="Proteomes" id="UP001283361"/>
    </source>
</evidence>
<keyword evidence="3 9" id="KW-0812">Transmembrane</keyword>
<dbReference type="GO" id="GO:0007218">
    <property type="term" value="P:neuropeptide signaling pathway"/>
    <property type="evidence" value="ECO:0007669"/>
    <property type="project" value="TreeGrafter"/>
</dbReference>
<dbReference type="GO" id="GO:0005886">
    <property type="term" value="C:plasma membrane"/>
    <property type="evidence" value="ECO:0007669"/>
    <property type="project" value="UniProtKB-SubCell"/>
</dbReference>
<evidence type="ECO:0000256" key="4">
    <source>
        <dbReference type="ARBA" id="ARBA00022989"/>
    </source>
</evidence>
<feature type="transmembrane region" description="Helical" evidence="9">
    <location>
        <begin position="71"/>
        <end position="91"/>
    </location>
</feature>
<organism evidence="11 12">
    <name type="scientific">Elysia crispata</name>
    <name type="common">lettuce slug</name>
    <dbReference type="NCBI Taxonomy" id="231223"/>
    <lineage>
        <taxon>Eukaryota</taxon>
        <taxon>Metazoa</taxon>
        <taxon>Spiralia</taxon>
        <taxon>Lophotrochozoa</taxon>
        <taxon>Mollusca</taxon>
        <taxon>Gastropoda</taxon>
        <taxon>Heterobranchia</taxon>
        <taxon>Euthyneura</taxon>
        <taxon>Panpulmonata</taxon>
        <taxon>Sacoglossa</taxon>
        <taxon>Placobranchoidea</taxon>
        <taxon>Plakobranchidae</taxon>
        <taxon>Elysia</taxon>
    </lineage>
</organism>
<reference evidence="11" key="1">
    <citation type="journal article" date="2023" name="G3 (Bethesda)">
        <title>A reference genome for the long-term kleptoplast-retaining sea slug Elysia crispata morphotype clarki.</title>
        <authorList>
            <person name="Eastman K.E."/>
            <person name="Pendleton A.L."/>
            <person name="Shaikh M.A."/>
            <person name="Suttiyut T."/>
            <person name="Ogas R."/>
            <person name="Tomko P."/>
            <person name="Gavelis G."/>
            <person name="Widhalm J.R."/>
            <person name="Wisecaver J.H."/>
        </authorList>
    </citation>
    <scope>NUCLEOTIDE SEQUENCE</scope>
    <source>
        <strain evidence="11">ECLA1</strain>
    </source>
</reference>
<keyword evidence="5" id="KW-0297">G-protein coupled receptor</keyword>
<dbReference type="InterPro" id="IPR017452">
    <property type="entry name" value="GPCR_Rhodpsn_7TM"/>
</dbReference>
<comment type="subcellular location">
    <subcellularLocation>
        <location evidence="1">Cell membrane</location>
        <topology evidence="1">Multi-pass membrane protein</topology>
    </subcellularLocation>
</comment>
<dbReference type="GO" id="GO:0008528">
    <property type="term" value="F:G protein-coupled peptide receptor activity"/>
    <property type="evidence" value="ECO:0007669"/>
    <property type="project" value="TreeGrafter"/>
</dbReference>
<evidence type="ECO:0000256" key="2">
    <source>
        <dbReference type="ARBA" id="ARBA00022475"/>
    </source>
</evidence>
<keyword evidence="7" id="KW-0675">Receptor</keyword>
<dbReference type="PANTHER" id="PTHR24230:SF120">
    <property type="entry name" value="G-PROTEIN COUPLED RECEPTOR DAF-38"/>
    <property type="match status" value="1"/>
</dbReference>
<accession>A0AAE1AXI9</accession>
<dbReference type="Pfam" id="PF00001">
    <property type="entry name" value="7tm_1"/>
    <property type="match status" value="1"/>
</dbReference>
<evidence type="ECO:0000256" key="8">
    <source>
        <dbReference type="ARBA" id="ARBA00023224"/>
    </source>
</evidence>
<gene>
    <name evidence="11" type="ORF">RRG08_028273</name>
</gene>
<sequence length="429" mass="48533">MIIVKNRFPFKASESDGCVQVIYTKMEELERSPLVNTSLMVGSNKYCCAYITRGFLTFGQFLFLLTQTSYFSLPIGVVGVSGNIIILITYHRIGLSSSINVSYFALAISDLFCVLSNTWMALCFVPAFTKFANRYFEVYSVVSVTGAWTCECFSRITAYITAFISIERCVSVVLPMKVSTIFTRRRTCYVLAVIYSWNLALGSYGFVLIRFIRFWSPRLNGTFVIARRMTTPTLEYFYEIVLFFQSFPAVLIPLVTVIVCTVFLSVTLTRSATWRRSFQDQDGGTGSSGGKLEDKSKISKSRNLKELQLAKTVVTIAIVFIVCSTPNAINVLVASSVPEYRDTGTYGNTYRVKFQDLRGTIFTFDLKKQMRSLDIVAESLYRRYHETATNVDHVALTSRTPEDSPGQFVLFQPQTLSVVTWGKYRVLEH</sequence>
<feature type="transmembrane region" description="Helical" evidence="9">
    <location>
        <begin position="236"/>
        <end position="266"/>
    </location>
</feature>
<evidence type="ECO:0000256" key="5">
    <source>
        <dbReference type="ARBA" id="ARBA00023040"/>
    </source>
</evidence>
<dbReference type="PANTHER" id="PTHR24230">
    <property type="entry name" value="G-PROTEIN COUPLED RECEPTOR"/>
    <property type="match status" value="1"/>
</dbReference>
<protein>
    <recommendedName>
        <fullName evidence="10">G-protein coupled receptors family 1 profile domain-containing protein</fullName>
    </recommendedName>
</protein>